<feature type="compositionally biased region" description="Low complexity" evidence="1">
    <location>
        <begin position="464"/>
        <end position="482"/>
    </location>
</feature>
<organism evidence="2 3">
    <name type="scientific">Escovopsis weberi</name>
    <dbReference type="NCBI Taxonomy" id="150374"/>
    <lineage>
        <taxon>Eukaryota</taxon>
        <taxon>Fungi</taxon>
        <taxon>Dikarya</taxon>
        <taxon>Ascomycota</taxon>
        <taxon>Pezizomycotina</taxon>
        <taxon>Sordariomycetes</taxon>
        <taxon>Hypocreomycetidae</taxon>
        <taxon>Hypocreales</taxon>
        <taxon>Hypocreaceae</taxon>
        <taxon>Escovopsis</taxon>
    </lineage>
</organism>
<name>A0A0M8MWW0_ESCWE</name>
<dbReference type="EMBL" id="LGSR01000020">
    <property type="protein sequence ID" value="KOS18487.1"/>
    <property type="molecule type" value="Genomic_DNA"/>
</dbReference>
<feature type="compositionally biased region" description="Low complexity" evidence="1">
    <location>
        <begin position="589"/>
        <end position="607"/>
    </location>
</feature>
<comment type="caution">
    <text evidence="2">The sequence shown here is derived from an EMBL/GenBank/DDBJ whole genome shotgun (WGS) entry which is preliminary data.</text>
</comment>
<proteinExistence type="predicted"/>
<feature type="compositionally biased region" description="Polar residues" evidence="1">
    <location>
        <begin position="608"/>
        <end position="620"/>
    </location>
</feature>
<feature type="compositionally biased region" description="Acidic residues" evidence="1">
    <location>
        <begin position="391"/>
        <end position="417"/>
    </location>
</feature>
<sequence>MDSISGFLLIPPDRGHILSRPVWKGRYVTIGKRVPISFKKDRQNSSATITARVNSHPDLKPLSKVFTDEFCISIFKHKVENVSYRKQEPAQPTLIVTLCDKERKRRSTRSAGLVSNKDSGASTLWFRMPPNDSQPTLQQWAHFILSKKQPASSDGPGSSLFTSPFAPRNRDGIDFHPFGGGGGHLRSDLRSLQHKTSSATYSTGRENPNTLSSDSPSLRSRRSDVSSPSSLNQHVGHTYTIDGQHYTTVLPTDAGPSGGFGDGTDHGPAPDGQGIAPGIDPLAMGLEHMEFDEISAPPAPGETILDRAFQLGQIPGAEQHIPGQENISSIARFDALMREIDEKRKKKEAATPTPAPAVGAEEAEEQKSPPCALVADDSSDGVEARDVGDHEDSDLDDSDDDDELDDAPFIDDQNDDDFYSRGPLISPSARRALDFIAGRAEGQARDPPPQSRPPPRPAMQRTYQSFLQTASSSSSATTDAQALRPQSPPQARPHTAHGRSRFNQSHRAHSNTSMPSTSPHPTVQALVQVQVPDLAPAPSSSTLIASVPTPAALPSASISSRKADDGSRRPSGASVASGDKRQSGSNSKRLSFSEFTRRLSSTSSLLLNQTTAGRGSSRGSAENEPPAPSPPPTSSSASTAASASTPATSTTTSTTITTSFTAATATTPLAAGAARSSAAVSFLGGAPHSPLLPLPLPQAPYSRKRQYREERESRKCAWRGSVGVIDEGRFM</sequence>
<feature type="compositionally biased region" description="Low complexity" evidence="1">
    <location>
        <begin position="350"/>
        <end position="360"/>
    </location>
</feature>
<feature type="region of interest" description="Disordered" evidence="1">
    <location>
        <begin position="343"/>
        <end position="653"/>
    </location>
</feature>
<feature type="region of interest" description="Disordered" evidence="1">
    <location>
        <begin position="193"/>
        <end position="235"/>
    </location>
</feature>
<feature type="compositionally biased region" description="Pro residues" evidence="1">
    <location>
        <begin position="446"/>
        <end position="457"/>
    </location>
</feature>
<dbReference type="AlphaFoldDB" id="A0A0M8MWW0"/>
<feature type="compositionally biased region" description="Low complexity" evidence="1">
    <location>
        <begin position="634"/>
        <end position="653"/>
    </location>
</feature>
<protein>
    <submittedName>
        <fullName evidence="2">Uncharacterized protein</fullName>
    </submittedName>
</protein>
<accession>A0A0M8MWW0</accession>
<keyword evidence="3" id="KW-1185">Reference proteome</keyword>
<dbReference type="OrthoDB" id="5379885at2759"/>
<feature type="region of interest" description="Disordered" evidence="1">
    <location>
        <begin position="247"/>
        <end position="275"/>
    </location>
</feature>
<feature type="compositionally biased region" description="Basic residues" evidence="1">
    <location>
        <begin position="494"/>
        <end position="509"/>
    </location>
</feature>
<gene>
    <name evidence="2" type="ORF">ESCO_000479</name>
</gene>
<evidence type="ECO:0000313" key="3">
    <source>
        <dbReference type="Proteomes" id="UP000053831"/>
    </source>
</evidence>
<dbReference type="STRING" id="150374.A0A0M8MWW0"/>
<evidence type="ECO:0000313" key="2">
    <source>
        <dbReference type="EMBL" id="KOS18487.1"/>
    </source>
</evidence>
<feature type="compositionally biased region" description="Polar residues" evidence="1">
    <location>
        <begin position="194"/>
        <end position="210"/>
    </location>
</feature>
<dbReference type="Proteomes" id="UP000053831">
    <property type="component" value="Unassembled WGS sequence"/>
</dbReference>
<feature type="compositionally biased region" description="Polar residues" evidence="1">
    <location>
        <begin position="510"/>
        <end position="527"/>
    </location>
</feature>
<reference evidence="2 3" key="1">
    <citation type="submission" date="2015-07" db="EMBL/GenBank/DDBJ databases">
        <title>The genome of the fungus Escovopsis weberi, a specialized disease agent of ant agriculture.</title>
        <authorList>
            <person name="de Man T.J."/>
            <person name="Stajich J.E."/>
            <person name="Kubicek C.P."/>
            <person name="Chenthamara K."/>
            <person name="Atanasova L."/>
            <person name="Druzhinina I.S."/>
            <person name="Birnbaum S."/>
            <person name="Barribeau S.M."/>
            <person name="Teiling C."/>
            <person name="Suen G."/>
            <person name="Currie C."/>
            <person name="Gerardo N.M."/>
        </authorList>
    </citation>
    <scope>NUCLEOTIDE SEQUENCE [LARGE SCALE GENOMIC DNA]</scope>
</reference>
<evidence type="ECO:0000256" key="1">
    <source>
        <dbReference type="SAM" id="MobiDB-lite"/>
    </source>
</evidence>